<evidence type="ECO:0000256" key="6">
    <source>
        <dbReference type="ARBA" id="ARBA00023136"/>
    </source>
</evidence>
<comment type="subcellular location">
    <subcellularLocation>
        <location evidence="1">Cell membrane</location>
        <topology evidence="1">Multi-pass membrane protein</topology>
    </subcellularLocation>
</comment>
<protein>
    <submittedName>
        <fullName evidence="8">Sodium:alanine symporter like protein</fullName>
    </submittedName>
</protein>
<accession>A0ABQ5KRP3</accession>
<name>A0ABQ5KRP3_9EUKA</name>
<reference evidence="8" key="1">
    <citation type="submission" date="2022-03" db="EMBL/GenBank/DDBJ databases">
        <title>Draft genome sequence of Aduncisulcus paluster, a free-living microaerophilic Fornicata.</title>
        <authorList>
            <person name="Yuyama I."/>
            <person name="Kume K."/>
            <person name="Tamura T."/>
            <person name="Inagaki Y."/>
            <person name="Hashimoto T."/>
        </authorList>
    </citation>
    <scope>NUCLEOTIDE SEQUENCE</scope>
    <source>
        <strain evidence="8">NY0171</strain>
    </source>
</reference>
<evidence type="ECO:0000313" key="8">
    <source>
        <dbReference type="EMBL" id="GKT34666.1"/>
    </source>
</evidence>
<keyword evidence="2" id="KW-0813">Transport</keyword>
<keyword evidence="5 7" id="KW-1133">Transmembrane helix</keyword>
<feature type="transmembrane region" description="Helical" evidence="7">
    <location>
        <begin position="124"/>
        <end position="147"/>
    </location>
</feature>
<dbReference type="PRINTS" id="PR00175">
    <property type="entry name" value="NAALASMPORT"/>
</dbReference>
<evidence type="ECO:0000256" key="3">
    <source>
        <dbReference type="ARBA" id="ARBA00022475"/>
    </source>
</evidence>
<dbReference type="PANTHER" id="PTHR30330">
    <property type="entry name" value="AGSS FAMILY TRANSPORTER, SODIUM-ALANINE"/>
    <property type="match status" value="1"/>
</dbReference>
<organism evidence="8 9">
    <name type="scientific">Aduncisulcus paluster</name>
    <dbReference type="NCBI Taxonomy" id="2918883"/>
    <lineage>
        <taxon>Eukaryota</taxon>
        <taxon>Metamonada</taxon>
        <taxon>Carpediemonas-like organisms</taxon>
        <taxon>Aduncisulcus</taxon>
    </lineage>
</organism>
<keyword evidence="4 7" id="KW-0812">Transmembrane</keyword>
<gene>
    <name evidence="8" type="ORF">ADUPG1_002851</name>
</gene>
<feature type="transmembrane region" description="Helical" evidence="7">
    <location>
        <begin position="12"/>
        <end position="30"/>
    </location>
</feature>
<evidence type="ECO:0000313" key="9">
    <source>
        <dbReference type="Proteomes" id="UP001057375"/>
    </source>
</evidence>
<dbReference type="Pfam" id="PF01235">
    <property type="entry name" value="Na_Ala_symp"/>
    <property type="match status" value="1"/>
</dbReference>
<feature type="non-terminal residue" evidence="8">
    <location>
        <position position="178"/>
    </location>
</feature>
<proteinExistence type="predicted"/>
<dbReference type="Proteomes" id="UP001057375">
    <property type="component" value="Unassembled WGS sequence"/>
</dbReference>
<sequence length="178" mass="18197">EAFGIDRLTMGLAITAVTALVIFGGVKRIARVAEVIVPVMAIAYVMVAAYIIIMNLTAIPAIFTLIIKSAFGAKQALGGGIGVAMMQGIKRGLFSNEAGMGSAPNAAATATTSHPVKQGLIQTLGVFTDTLLICSATAFVILISGVYTDASLSGIQLTQNAMSSQVGAWGTVFIAACI</sequence>
<feature type="transmembrane region" description="Helical" evidence="7">
    <location>
        <begin position="42"/>
        <end position="67"/>
    </location>
</feature>
<evidence type="ECO:0000256" key="7">
    <source>
        <dbReference type="SAM" id="Phobius"/>
    </source>
</evidence>
<comment type="caution">
    <text evidence="8">The sequence shown here is derived from an EMBL/GenBank/DDBJ whole genome shotgun (WGS) entry which is preliminary data.</text>
</comment>
<feature type="non-terminal residue" evidence="8">
    <location>
        <position position="1"/>
    </location>
</feature>
<evidence type="ECO:0000256" key="4">
    <source>
        <dbReference type="ARBA" id="ARBA00022692"/>
    </source>
</evidence>
<evidence type="ECO:0000256" key="1">
    <source>
        <dbReference type="ARBA" id="ARBA00004651"/>
    </source>
</evidence>
<keyword evidence="9" id="KW-1185">Reference proteome</keyword>
<keyword evidence="3" id="KW-1003">Cell membrane</keyword>
<evidence type="ECO:0000256" key="5">
    <source>
        <dbReference type="ARBA" id="ARBA00022989"/>
    </source>
</evidence>
<evidence type="ECO:0000256" key="2">
    <source>
        <dbReference type="ARBA" id="ARBA00022448"/>
    </source>
</evidence>
<dbReference type="EMBL" id="BQXS01003565">
    <property type="protein sequence ID" value="GKT34666.1"/>
    <property type="molecule type" value="Genomic_DNA"/>
</dbReference>
<dbReference type="InterPro" id="IPR001463">
    <property type="entry name" value="Na/Ala_symport"/>
</dbReference>
<keyword evidence="6 7" id="KW-0472">Membrane</keyword>
<dbReference type="PANTHER" id="PTHR30330:SF1">
    <property type="entry name" value="AMINO-ACID CARRIER PROTEIN ALST"/>
    <property type="match status" value="1"/>
</dbReference>